<name>A0A6H5HVR2_9HYME</name>
<dbReference type="PANTHER" id="PTHR43313">
    <property type="entry name" value="SHORT-CHAIN DEHYDROGENASE/REDUCTASE FAMILY 9C"/>
    <property type="match status" value="1"/>
</dbReference>
<evidence type="ECO:0000313" key="4">
    <source>
        <dbReference type="Proteomes" id="UP000479190"/>
    </source>
</evidence>
<dbReference type="Pfam" id="PF00106">
    <property type="entry name" value="adh_short"/>
    <property type="match status" value="1"/>
</dbReference>
<keyword evidence="4" id="KW-1185">Reference proteome</keyword>
<dbReference type="SUPFAM" id="SSF51735">
    <property type="entry name" value="NAD(P)-binding Rossmann-fold domains"/>
    <property type="match status" value="1"/>
</dbReference>
<proteinExistence type="predicted"/>
<keyword evidence="2" id="KW-0812">Transmembrane</keyword>
<protein>
    <submittedName>
        <fullName evidence="3">Uncharacterized protein</fullName>
    </submittedName>
</protein>
<evidence type="ECO:0000313" key="3">
    <source>
        <dbReference type="EMBL" id="CAB0027800.1"/>
    </source>
</evidence>
<dbReference type="InterPro" id="IPR002347">
    <property type="entry name" value="SDR_fam"/>
</dbReference>
<dbReference type="PANTHER" id="PTHR43313:SF36">
    <property type="entry name" value="D-BETA-HYDROXYBUTYRATE DEHYDROGENASE, MITOCHONDRIAL"/>
    <property type="match status" value="1"/>
</dbReference>
<dbReference type="GO" id="GO:0008202">
    <property type="term" value="P:steroid metabolic process"/>
    <property type="evidence" value="ECO:0007669"/>
    <property type="project" value="TreeGrafter"/>
</dbReference>
<evidence type="ECO:0000256" key="1">
    <source>
        <dbReference type="SAM" id="MobiDB-lite"/>
    </source>
</evidence>
<sequence>MKKICHKFYQYLMAKVVVSLALYRGQVSFFKACGPRVRQSLSDIQGASLTRALIRRARERHRQPASTNYDKYDCIHICERHSYHNLSCEIIKSKRRNERHRLRDCYCRLLLLALTLEQAQLGRLLTQFNKRANSKLGKSFRNFLYRRRRVLAHICLAFIVVKMDVVPGAVLALQILAVFSIAVALIAYLMRQSRNASDEYDIRSKRHVLVTSCDTCVGLQLALALSEAGHKVFAGLLEPCGQSAAVKILRAVEQERLKARDPENLEDSASASGDLRSPGQIVPLKLDSTREDSLRACLDAIRAKLPAGEDGLWAVVHTSGLALPGVIERQESSAWESMLRQNIIAPLRTARAFIPLLRTKREKRSHGHHKAHSFQHFHGPVHGHHEKVEWWDKHGHEHHDYVAHPKYKFAYGVMDHHTHDFHGQKEHRDVYSKHAHSFAHFHGPVEGHHHEITIPDKHGHHHTVDYVAHPKYKFAYGVEDHHTGDFHGQKEHRDVAVTTTRAVLMAATEPTSSTTMVITGTIKPLDSSKQISHYLHIPSSKLSHFYHRRLALDALDRTNSKYFIALPESALKLMGMFCLYDLPMKNELRRNCCKYK</sequence>
<dbReference type="Proteomes" id="UP000479190">
    <property type="component" value="Unassembled WGS sequence"/>
</dbReference>
<dbReference type="Gene3D" id="3.40.50.720">
    <property type="entry name" value="NAD(P)-binding Rossmann-like Domain"/>
    <property type="match status" value="1"/>
</dbReference>
<dbReference type="GO" id="GO:0016491">
    <property type="term" value="F:oxidoreductase activity"/>
    <property type="evidence" value="ECO:0007669"/>
    <property type="project" value="TreeGrafter"/>
</dbReference>
<accession>A0A6H5HVR2</accession>
<dbReference type="EMBL" id="CADCXV010000002">
    <property type="protein sequence ID" value="CAB0027800.1"/>
    <property type="molecule type" value="Genomic_DNA"/>
</dbReference>
<evidence type="ECO:0000256" key="2">
    <source>
        <dbReference type="SAM" id="Phobius"/>
    </source>
</evidence>
<keyword evidence="2" id="KW-0472">Membrane</keyword>
<feature type="transmembrane region" description="Helical" evidence="2">
    <location>
        <begin position="172"/>
        <end position="190"/>
    </location>
</feature>
<reference evidence="3 4" key="1">
    <citation type="submission" date="2020-02" db="EMBL/GenBank/DDBJ databases">
        <authorList>
            <person name="Ferguson B K."/>
        </authorList>
    </citation>
    <scope>NUCLEOTIDE SEQUENCE [LARGE SCALE GENOMIC DNA]</scope>
</reference>
<dbReference type="OrthoDB" id="9876299at2759"/>
<keyword evidence="2" id="KW-1133">Transmembrane helix</keyword>
<dbReference type="InterPro" id="IPR036291">
    <property type="entry name" value="NAD(P)-bd_dom_sf"/>
</dbReference>
<dbReference type="AlphaFoldDB" id="A0A6H5HVR2"/>
<feature type="region of interest" description="Disordered" evidence="1">
    <location>
        <begin position="260"/>
        <end position="280"/>
    </location>
</feature>
<organism evidence="3 4">
    <name type="scientific">Trichogramma brassicae</name>
    <dbReference type="NCBI Taxonomy" id="86971"/>
    <lineage>
        <taxon>Eukaryota</taxon>
        <taxon>Metazoa</taxon>
        <taxon>Ecdysozoa</taxon>
        <taxon>Arthropoda</taxon>
        <taxon>Hexapoda</taxon>
        <taxon>Insecta</taxon>
        <taxon>Pterygota</taxon>
        <taxon>Neoptera</taxon>
        <taxon>Endopterygota</taxon>
        <taxon>Hymenoptera</taxon>
        <taxon>Apocrita</taxon>
        <taxon>Proctotrupomorpha</taxon>
        <taxon>Chalcidoidea</taxon>
        <taxon>Trichogrammatidae</taxon>
        <taxon>Trichogramma</taxon>
    </lineage>
</organism>
<gene>
    <name evidence="3" type="ORF">TBRA_LOCUS30</name>
</gene>